<dbReference type="InterPro" id="IPR014710">
    <property type="entry name" value="RmlC-like_jellyroll"/>
</dbReference>
<protein>
    <submittedName>
        <fullName evidence="2">Mannose-6-phosphate isomerase-like protein (Cupin superfamily)</fullName>
    </submittedName>
</protein>
<sequence>MPHIPLTAIAAQLPQAWTSQIQAYVGTTRIKVLRMDGCDYPDETHDYAEGLLVLEGEMQLTVQGALVTVAAGELYLVPAGTPHAVAPGSYGTLVILDV</sequence>
<dbReference type="Pfam" id="PF07883">
    <property type="entry name" value="Cupin_2"/>
    <property type="match status" value="1"/>
</dbReference>
<dbReference type="EMBL" id="JAVDXT010000001">
    <property type="protein sequence ID" value="MDR7376638.1"/>
    <property type="molecule type" value="Genomic_DNA"/>
</dbReference>
<dbReference type="SUPFAM" id="SSF51182">
    <property type="entry name" value="RmlC-like cupins"/>
    <property type="match status" value="1"/>
</dbReference>
<reference evidence="2 3" key="1">
    <citation type="submission" date="2023-07" db="EMBL/GenBank/DDBJ databases">
        <title>Sorghum-associated microbial communities from plants grown in Nebraska, USA.</title>
        <authorList>
            <person name="Schachtman D."/>
        </authorList>
    </citation>
    <scope>NUCLEOTIDE SEQUENCE [LARGE SCALE GENOMIC DNA]</scope>
    <source>
        <strain evidence="2 3">BE313</strain>
    </source>
</reference>
<dbReference type="InterPro" id="IPR011051">
    <property type="entry name" value="RmlC_Cupin_sf"/>
</dbReference>
<evidence type="ECO:0000313" key="2">
    <source>
        <dbReference type="EMBL" id="MDR7376638.1"/>
    </source>
</evidence>
<accession>A0ABU2C5N6</accession>
<name>A0ABU2C5N6_9BURK</name>
<gene>
    <name evidence="2" type="ORF">J2X19_001296</name>
</gene>
<organism evidence="2 3">
    <name type="scientific">Rhodoferax ferrireducens</name>
    <dbReference type="NCBI Taxonomy" id="192843"/>
    <lineage>
        <taxon>Bacteria</taxon>
        <taxon>Pseudomonadati</taxon>
        <taxon>Pseudomonadota</taxon>
        <taxon>Betaproteobacteria</taxon>
        <taxon>Burkholderiales</taxon>
        <taxon>Comamonadaceae</taxon>
        <taxon>Rhodoferax</taxon>
    </lineage>
</organism>
<comment type="caution">
    <text evidence="2">The sequence shown here is derived from an EMBL/GenBank/DDBJ whole genome shotgun (WGS) entry which is preliminary data.</text>
</comment>
<proteinExistence type="predicted"/>
<dbReference type="Proteomes" id="UP001180487">
    <property type="component" value="Unassembled WGS sequence"/>
</dbReference>
<evidence type="ECO:0000259" key="1">
    <source>
        <dbReference type="Pfam" id="PF07883"/>
    </source>
</evidence>
<dbReference type="RefSeq" id="WP_310371713.1">
    <property type="nucleotide sequence ID" value="NZ_JAVDXT010000001.1"/>
</dbReference>
<dbReference type="Gene3D" id="2.60.120.10">
    <property type="entry name" value="Jelly Rolls"/>
    <property type="match status" value="1"/>
</dbReference>
<evidence type="ECO:0000313" key="3">
    <source>
        <dbReference type="Proteomes" id="UP001180487"/>
    </source>
</evidence>
<dbReference type="InterPro" id="IPR013096">
    <property type="entry name" value="Cupin_2"/>
</dbReference>
<feature type="domain" description="Cupin type-2" evidence="1">
    <location>
        <begin position="39"/>
        <end position="97"/>
    </location>
</feature>
<keyword evidence="3" id="KW-1185">Reference proteome</keyword>